<dbReference type="Gramene" id="mRNA:HanXRQr2_Chr13g0594831">
    <property type="protein sequence ID" value="CDS:HanXRQr2_Chr13g0594831.1"/>
    <property type="gene ID" value="HanXRQr2_Chr13g0594831"/>
</dbReference>
<keyword evidence="2" id="KW-1185">Reference proteome</keyword>
<reference evidence="1" key="1">
    <citation type="journal article" date="2017" name="Nature">
        <title>The sunflower genome provides insights into oil metabolism, flowering and Asterid evolution.</title>
        <authorList>
            <person name="Badouin H."/>
            <person name="Gouzy J."/>
            <person name="Grassa C.J."/>
            <person name="Murat F."/>
            <person name="Staton S.E."/>
            <person name="Cottret L."/>
            <person name="Lelandais-Briere C."/>
            <person name="Owens G.L."/>
            <person name="Carrere S."/>
            <person name="Mayjonade B."/>
            <person name="Legrand L."/>
            <person name="Gill N."/>
            <person name="Kane N.C."/>
            <person name="Bowers J.E."/>
            <person name="Hubner S."/>
            <person name="Bellec A."/>
            <person name="Berard A."/>
            <person name="Berges H."/>
            <person name="Blanchet N."/>
            <person name="Boniface M.C."/>
            <person name="Brunel D."/>
            <person name="Catrice O."/>
            <person name="Chaidir N."/>
            <person name="Claudel C."/>
            <person name="Donnadieu C."/>
            <person name="Faraut T."/>
            <person name="Fievet G."/>
            <person name="Helmstetter N."/>
            <person name="King M."/>
            <person name="Knapp S.J."/>
            <person name="Lai Z."/>
            <person name="Le Paslier M.C."/>
            <person name="Lippi Y."/>
            <person name="Lorenzon L."/>
            <person name="Mandel J.R."/>
            <person name="Marage G."/>
            <person name="Marchand G."/>
            <person name="Marquand E."/>
            <person name="Bret-Mestries E."/>
            <person name="Morien E."/>
            <person name="Nambeesan S."/>
            <person name="Nguyen T."/>
            <person name="Pegot-Espagnet P."/>
            <person name="Pouilly N."/>
            <person name="Raftis F."/>
            <person name="Sallet E."/>
            <person name="Schiex T."/>
            <person name="Thomas J."/>
            <person name="Vandecasteele C."/>
            <person name="Vares D."/>
            <person name="Vear F."/>
            <person name="Vautrin S."/>
            <person name="Crespi M."/>
            <person name="Mangin B."/>
            <person name="Burke J.M."/>
            <person name="Salse J."/>
            <person name="Munos S."/>
            <person name="Vincourt P."/>
            <person name="Rieseberg L.H."/>
            <person name="Langlade N.B."/>
        </authorList>
    </citation>
    <scope>NUCLEOTIDE SEQUENCE</scope>
    <source>
        <tissue evidence="1">Leaves</tissue>
    </source>
</reference>
<dbReference type="AlphaFoldDB" id="A0A9K3EJ80"/>
<evidence type="ECO:0000313" key="1">
    <source>
        <dbReference type="EMBL" id="KAF5773969.1"/>
    </source>
</evidence>
<protein>
    <submittedName>
        <fullName evidence="1">Uncharacterized protein</fullName>
    </submittedName>
</protein>
<name>A0A9K3EJ80_HELAN</name>
<dbReference type="EMBL" id="MNCJ02000328">
    <property type="protein sequence ID" value="KAF5773969.1"/>
    <property type="molecule type" value="Genomic_DNA"/>
</dbReference>
<reference evidence="1" key="2">
    <citation type="submission" date="2020-06" db="EMBL/GenBank/DDBJ databases">
        <title>Helianthus annuus Genome sequencing and assembly Release 2.</title>
        <authorList>
            <person name="Gouzy J."/>
            <person name="Langlade N."/>
            <person name="Munos S."/>
        </authorList>
    </citation>
    <scope>NUCLEOTIDE SEQUENCE</scope>
    <source>
        <tissue evidence="1">Leaves</tissue>
    </source>
</reference>
<evidence type="ECO:0000313" key="2">
    <source>
        <dbReference type="Proteomes" id="UP000215914"/>
    </source>
</evidence>
<dbReference type="Proteomes" id="UP000215914">
    <property type="component" value="Unassembled WGS sequence"/>
</dbReference>
<comment type="caution">
    <text evidence="1">The sequence shown here is derived from an EMBL/GenBank/DDBJ whole genome shotgun (WGS) entry which is preliminary data.</text>
</comment>
<gene>
    <name evidence="1" type="ORF">HanXRQr2_Chr13g0594831</name>
</gene>
<accession>A0A9K3EJ80</accession>
<organism evidence="1 2">
    <name type="scientific">Helianthus annuus</name>
    <name type="common">Common sunflower</name>
    <dbReference type="NCBI Taxonomy" id="4232"/>
    <lineage>
        <taxon>Eukaryota</taxon>
        <taxon>Viridiplantae</taxon>
        <taxon>Streptophyta</taxon>
        <taxon>Embryophyta</taxon>
        <taxon>Tracheophyta</taxon>
        <taxon>Spermatophyta</taxon>
        <taxon>Magnoliopsida</taxon>
        <taxon>eudicotyledons</taxon>
        <taxon>Gunneridae</taxon>
        <taxon>Pentapetalae</taxon>
        <taxon>asterids</taxon>
        <taxon>campanulids</taxon>
        <taxon>Asterales</taxon>
        <taxon>Asteraceae</taxon>
        <taxon>Asteroideae</taxon>
        <taxon>Heliantheae alliance</taxon>
        <taxon>Heliantheae</taxon>
        <taxon>Helianthus</taxon>
    </lineage>
</organism>
<proteinExistence type="predicted"/>
<sequence length="72" mass="7848">MVSCTGDNTTPVSNAHEVVAKPSSFELKRNLEEIYDAEDVSCFSSTKARAVDDSNEANAAGKFKLLVPKREK</sequence>